<dbReference type="Proteomes" id="UP001054837">
    <property type="component" value="Unassembled WGS sequence"/>
</dbReference>
<evidence type="ECO:0000313" key="2">
    <source>
        <dbReference type="Proteomes" id="UP001054837"/>
    </source>
</evidence>
<comment type="caution">
    <text evidence="1">The sequence shown here is derived from an EMBL/GenBank/DDBJ whole genome shotgun (WGS) entry which is preliminary data.</text>
</comment>
<evidence type="ECO:0000313" key="1">
    <source>
        <dbReference type="EMBL" id="GIY70604.1"/>
    </source>
</evidence>
<organism evidence="1 2">
    <name type="scientific">Caerostris darwini</name>
    <dbReference type="NCBI Taxonomy" id="1538125"/>
    <lineage>
        <taxon>Eukaryota</taxon>
        <taxon>Metazoa</taxon>
        <taxon>Ecdysozoa</taxon>
        <taxon>Arthropoda</taxon>
        <taxon>Chelicerata</taxon>
        <taxon>Arachnida</taxon>
        <taxon>Araneae</taxon>
        <taxon>Araneomorphae</taxon>
        <taxon>Entelegynae</taxon>
        <taxon>Araneoidea</taxon>
        <taxon>Araneidae</taxon>
        <taxon>Caerostris</taxon>
    </lineage>
</organism>
<name>A0AAV4VLC7_9ARAC</name>
<proteinExistence type="predicted"/>
<sequence length="89" mass="10134">MTFVVERKCGGIANTVSFPLFEVNTHEGLVVARNGRSDILHSNEGKREEPLLREFMETYRRRLLVAWRLLPARSNDLVQHLSVTASPLS</sequence>
<gene>
    <name evidence="1" type="ORF">CDAR_558571</name>
</gene>
<protein>
    <submittedName>
        <fullName evidence="1">Uncharacterized protein</fullName>
    </submittedName>
</protein>
<keyword evidence="2" id="KW-1185">Reference proteome</keyword>
<reference evidence="1 2" key="1">
    <citation type="submission" date="2021-06" db="EMBL/GenBank/DDBJ databases">
        <title>Caerostris darwini draft genome.</title>
        <authorList>
            <person name="Kono N."/>
            <person name="Arakawa K."/>
        </authorList>
    </citation>
    <scope>NUCLEOTIDE SEQUENCE [LARGE SCALE GENOMIC DNA]</scope>
</reference>
<dbReference type="AlphaFoldDB" id="A0AAV4VLC7"/>
<accession>A0AAV4VLC7</accession>
<dbReference type="EMBL" id="BPLQ01013202">
    <property type="protein sequence ID" value="GIY70604.1"/>
    <property type="molecule type" value="Genomic_DNA"/>
</dbReference>